<dbReference type="Pfam" id="PF02515">
    <property type="entry name" value="CoA_transf_3"/>
    <property type="match status" value="1"/>
</dbReference>
<dbReference type="InterPro" id="IPR050509">
    <property type="entry name" value="CoA-transferase_III"/>
</dbReference>
<dbReference type="Gene3D" id="3.30.1540.10">
    <property type="entry name" value="formyl-coa transferase, domain 3"/>
    <property type="match status" value="1"/>
</dbReference>
<proteinExistence type="predicted"/>
<dbReference type="SUPFAM" id="SSF89796">
    <property type="entry name" value="CoA-transferase family III (CaiB/BaiF)"/>
    <property type="match status" value="1"/>
</dbReference>
<reference evidence="1 2" key="1">
    <citation type="submission" date="2016-07" db="EMBL/GenBank/DDBJ databases">
        <title>Draft genome sequence of Prauserella sp. YIM 121212, isolated from alkaline soil.</title>
        <authorList>
            <person name="Ruckert C."/>
            <person name="Albersmeier A."/>
            <person name="Jiang C.-L."/>
            <person name="Jiang Y."/>
            <person name="Kalinowski J."/>
            <person name="Schneider O."/>
            <person name="Winkler A."/>
            <person name="Zotchev S.B."/>
        </authorList>
    </citation>
    <scope>NUCLEOTIDE SEQUENCE [LARGE SCALE GENOMIC DNA]</scope>
    <source>
        <strain evidence="1 2">YIM 121212</strain>
    </source>
</reference>
<dbReference type="InterPro" id="IPR044855">
    <property type="entry name" value="CoA-Trfase_III_dom3_sf"/>
</dbReference>
<dbReference type="Proteomes" id="UP000247892">
    <property type="component" value="Unassembled WGS sequence"/>
</dbReference>
<dbReference type="PANTHER" id="PTHR48228:SF5">
    <property type="entry name" value="ALPHA-METHYLACYL-COA RACEMASE"/>
    <property type="match status" value="1"/>
</dbReference>
<protein>
    <submittedName>
        <fullName evidence="1">Mesaconyl-CoA isomerase</fullName>
    </submittedName>
</protein>
<keyword evidence="2" id="KW-1185">Reference proteome</keyword>
<evidence type="ECO:0000313" key="2">
    <source>
        <dbReference type="Proteomes" id="UP000247892"/>
    </source>
</evidence>
<dbReference type="AlphaFoldDB" id="A0A318LUJ8"/>
<gene>
    <name evidence="1" type="ORF">BA062_11580</name>
</gene>
<name>A0A318LUJ8_9PSEU</name>
<accession>A0A318LUJ8</accession>
<comment type="caution">
    <text evidence="1">The sequence shown here is derived from an EMBL/GenBank/DDBJ whole genome shotgun (WGS) entry which is preliminary data.</text>
</comment>
<evidence type="ECO:0000313" key="1">
    <source>
        <dbReference type="EMBL" id="PXY36077.1"/>
    </source>
</evidence>
<dbReference type="InterPro" id="IPR023606">
    <property type="entry name" value="CoA-Trfase_III_dom_1_sf"/>
</dbReference>
<keyword evidence="1" id="KW-0413">Isomerase</keyword>
<dbReference type="RefSeq" id="WP_110336080.1">
    <property type="nucleotide sequence ID" value="NZ_JBHVKT010000023.1"/>
</dbReference>
<dbReference type="Gene3D" id="3.40.50.10540">
    <property type="entry name" value="Crotonobetainyl-coa:carnitine coa-transferase, domain 1"/>
    <property type="match status" value="1"/>
</dbReference>
<dbReference type="InterPro" id="IPR003673">
    <property type="entry name" value="CoA-Trfase_fam_III"/>
</dbReference>
<sequence>MNTPDTPLAGLRIVECATFVAGPSGGMALAQLGAEVIRVDLPQGGGDHGRWPVAPSGASLYWNNLNKGKRSVALDFRTPEGRELLTALATAEGPANGIYLDNVAGRTRLRYDELTERRRDVIHVHVQGKPDGKPAVDYTANAEVGVPDMTGPQDHAAPVNHVLPAWDFLTGMTAATGVLAALHRRAATGEGSGIAVALSDVALAAVGNLGWLAEARFAGRGRPRHGNHTFGSFGVDFPTADGRRVMVLALTPGQWDALCAATGTTEVFKALEPVFDADLSTESDRYRLRDTIEAILRPWFEGRGLAEIGERLDHARVLWGPYRDTHEAATLALADPGSIVTEIDQPGVGAMAASAGPLRWSGSTQPPRPAPLLGADTDEVLSRDLGLSAAELGRLHDAGLVSGPAPSEH</sequence>
<organism evidence="1 2">
    <name type="scientific">Prauserella flavalba</name>
    <dbReference type="NCBI Taxonomy" id="1477506"/>
    <lineage>
        <taxon>Bacteria</taxon>
        <taxon>Bacillati</taxon>
        <taxon>Actinomycetota</taxon>
        <taxon>Actinomycetes</taxon>
        <taxon>Pseudonocardiales</taxon>
        <taxon>Pseudonocardiaceae</taxon>
        <taxon>Prauserella</taxon>
    </lineage>
</organism>
<dbReference type="EMBL" id="MASU01000005">
    <property type="protein sequence ID" value="PXY36077.1"/>
    <property type="molecule type" value="Genomic_DNA"/>
</dbReference>
<dbReference type="OrthoDB" id="9797653at2"/>
<dbReference type="PANTHER" id="PTHR48228">
    <property type="entry name" value="SUCCINYL-COA--D-CITRAMALATE COA-TRANSFERASE"/>
    <property type="match status" value="1"/>
</dbReference>
<dbReference type="GO" id="GO:0016853">
    <property type="term" value="F:isomerase activity"/>
    <property type="evidence" value="ECO:0007669"/>
    <property type="project" value="UniProtKB-KW"/>
</dbReference>